<dbReference type="SUPFAM" id="SSF50965">
    <property type="entry name" value="Galactose oxidase, central domain"/>
    <property type="match status" value="1"/>
</dbReference>
<dbReference type="InterPro" id="IPR013187">
    <property type="entry name" value="F-box-assoc_dom_typ3"/>
</dbReference>
<reference evidence="2" key="1">
    <citation type="journal article" date="2019" name="Sci. Rep.">
        <title>Draft genome of Tanacetum cinerariifolium, the natural source of mosquito coil.</title>
        <authorList>
            <person name="Yamashiro T."/>
            <person name="Shiraishi A."/>
            <person name="Satake H."/>
            <person name="Nakayama K."/>
        </authorList>
    </citation>
    <scope>NUCLEOTIDE SEQUENCE</scope>
</reference>
<proteinExistence type="predicted"/>
<dbReference type="Pfam" id="PF00646">
    <property type="entry name" value="F-box"/>
    <property type="match status" value="1"/>
</dbReference>
<dbReference type="InterPro" id="IPR017451">
    <property type="entry name" value="F-box-assoc_interact_dom"/>
</dbReference>
<dbReference type="InterPro" id="IPR011043">
    <property type="entry name" value="Gal_Oxase/kelch_b-propeller"/>
</dbReference>
<dbReference type="NCBIfam" id="TIGR01640">
    <property type="entry name" value="F_box_assoc_1"/>
    <property type="match status" value="1"/>
</dbReference>
<evidence type="ECO:0000259" key="1">
    <source>
        <dbReference type="SMART" id="SM00256"/>
    </source>
</evidence>
<dbReference type="PANTHER" id="PTHR31672">
    <property type="entry name" value="BNACNNG10540D PROTEIN"/>
    <property type="match status" value="1"/>
</dbReference>
<dbReference type="EMBL" id="BKCJ010390084">
    <property type="protein sequence ID" value="GFA23517.1"/>
    <property type="molecule type" value="Genomic_DNA"/>
</dbReference>
<evidence type="ECO:0000313" key="2">
    <source>
        <dbReference type="EMBL" id="GFA23517.1"/>
    </source>
</evidence>
<dbReference type="Pfam" id="PF08268">
    <property type="entry name" value="FBA_3"/>
    <property type="match status" value="1"/>
</dbReference>
<sequence>MSDNIPPYEIQLEIIKKVPDVKSLIRLRSVSKPWKSFIDSSKFIASYGSRHTQPNRLLLRYTFTGYISRIEVSYTSFIDDVSFLLKEGSFPDVHQLVYQLNYSKVIGSSCGLWSFHDYITKMVAIWNPSISKLVRIVVPNNTSQKMTHFAFGVCPSTYDPTIVGISYSDKWQVHIFNLSTKTWKMIPSSNLPRESVQLMLLTSNQVAIDRFIFLGAYDRIVFKNLILSFDLITHEFKEIHLP</sequence>
<dbReference type="PANTHER" id="PTHR31672:SF10">
    <property type="entry name" value="F-BOX DOMAIN-CONTAINING PROTEIN"/>
    <property type="match status" value="1"/>
</dbReference>
<dbReference type="AlphaFoldDB" id="A0A699JCM2"/>
<dbReference type="InterPro" id="IPR036047">
    <property type="entry name" value="F-box-like_dom_sf"/>
</dbReference>
<feature type="domain" description="F-box" evidence="1">
    <location>
        <begin position="6"/>
        <end position="47"/>
    </location>
</feature>
<gene>
    <name evidence="2" type="ORF">Tci_595489</name>
</gene>
<dbReference type="SUPFAM" id="SSF81383">
    <property type="entry name" value="F-box domain"/>
    <property type="match status" value="1"/>
</dbReference>
<feature type="non-terminal residue" evidence="2">
    <location>
        <position position="242"/>
    </location>
</feature>
<protein>
    <recommendedName>
        <fullName evidence="1">F-box domain-containing protein</fullName>
    </recommendedName>
</protein>
<comment type="caution">
    <text evidence="2">The sequence shown here is derived from an EMBL/GenBank/DDBJ whole genome shotgun (WGS) entry which is preliminary data.</text>
</comment>
<organism evidence="2">
    <name type="scientific">Tanacetum cinerariifolium</name>
    <name type="common">Dalmatian daisy</name>
    <name type="synonym">Chrysanthemum cinerariifolium</name>
    <dbReference type="NCBI Taxonomy" id="118510"/>
    <lineage>
        <taxon>Eukaryota</taxon>
        <taxon>Viridiplantae</taxon>
        <taxon>Streptophyta</taxon>
        <taxon>Embryophyta</taxon>
        <taxon>Tracheophyta</taxon>
        <taxon>Spermatophyta</taxon>
        <taxon>Magnoliopsida</taxon>
        <taxon>eudicotyledons</taxon>
        <taxon>Gunneridae</taxon>
        <taxon>Pentapetalae</taxon>
        <taxon>asterids</taxon>
        <taxon>campanulids</taxon>
        <taxon>Asterales</taxon>
        <taxon>Asteraceae</taxon>
        <taxon>Asteroideae</taxon>
        <taxon>Anthemideae</taxon>
        <taxon>Anthemidinae</taxon>
        <taxon>Tanacetum</taxon>
    </lineage>
</organism>
<dbReference type="SMART" id="SM00256">
    <property type="entry name" value="FBOX"/>
    <property type="match status" value="1"/>
</dbReference>
<dbReference type="InterPro" id="IPR001810">
    <property type="entry name" value="F-box_dom"/>
</dbReference>
<name>A0A699JCM2_TANCI</name>
<dbReference type="InterPro" id="IPR050796">
    <property type="entry name" value="SCF_F-box_component"/>
</dbReference>
<accession>A0A699JCM2</accession>